<dbReference type="Gene3D" id="3.20.20.70">
    <property type="entry name" value="Aldolase class I"/>
    <property type="match status" value="1"/>
</dbReference>
<dbReference type="EMBL" id="CP060635">
    <property type="protein sequence ID" value="QNM07264.1"/>
    <property type="molecule type" value="Genomic_DNA"/>
</dbReference>
<accession>A0A7G9G8Y2</accession>
<dbReference type="PANTHER" id="PTHR20857">
    <property type="entry name" value="THIAMINE-PHOSPHATE PYROPHOSPHORYLASE"/>
    <property type="match status" value="1"/>
</dbReference>
<name>A0A7G9G8Y2_9FIRM</name>
<gene>
    <name evidence="4" type="ORF">H9Q79_09895</name>
</gene>
<evidence type="ECO:0000256" key="2">
    <source>
        <dbReference type="ARBA" id="ARBA00022977"/>
    </source>
</evidence>
<reference evidence="4 5" key="1">
    <citation type="submission" date="2020-08" db="EMBL/GenBank/DDBJ databases">
        <authorList>
            <person name="Liu C."/>
            <person name="Sun Q."/>
        </authorList>
    </citation>
    <scope>NUCLEOTIDE SEQUENCE [LARGE SCALE GENOMIC DNA]</scope>
    <source>
        <strain evidence="4 5">NSJ-29</strain>
    </source>
</reference>
<dbReference type="GO" id="GO:0005737">
    <property type="term" value="C:cytoplasm"/>
    <property type="evidence" value="ECO:0007669"/>
    <property type="project" value="TreeGrafter"/>
</dbReference>
<proteinExistence type="predicted"/>
<dbReference type="GO" id="GO:0009228">
    <property type="term" value="P:thiamine biosynthetic process"/>
    <property type="evidence" value="ECO:0007669"/>
    <property type="project" value="UniProtKB-KW"/>
</dbReference>
<dbReference type="SUPFAM" id="SSF51391">
    <property type="entry name" value="Thiamin phosphate synthase"/>
    <property type="match status" value="1"/>
</dbReference>
<evidence type="ECO:0000259" key="3">
    <source>
        <dbReference type="Pfam" id="PF02581"/>
    </source>
</evidence>
<evidence type="ECO:0000313" key="4">
    <source>
        <dbReference type="EMBL" id="QNM07264.1"/>
    </source>
</evidence>
<dbReference type="Proteomes" id="UP000515860">
    <property type="component" value="Chromosome"/>
</dbReference>
<sequence>MYMYDEVSFEKIIAVTDRKLCIRPFLEQIERICALKPKALILREKDLAGQEYRELALRVRDICSRCQVELIPHTFIETAAELGTERVHLPLQKLREVFGDPLLRQFREVGSSVHSLPEALEAVKLGAGYVTAGHIYPTDCKKGLPPRGIQFLKEITSSIKIPVYGIGGIHLKTGQVKEVLGSGAAGACIMSELMRY</sequence>
<keyword evidence="5" id="KW-1185">Reference proteome</keyword>
<feature type="domain" description="Thiamine phosphate synthase/TenI" evidence="3">
    <location>
        <begin position="13"/>
        <end position="192"/>
    </location>
</feature>
<dbReference type="GO" id="GO:0004789">
    <property type="term" value="F:thiamine-phosphate diphosphorylase activity"/>
    <property type="evidence" value="ECO:0007669"/>
    <property type="project" value="TreeGrafter"/>
</dbReference>
<dbReference type="AlphaFoldDB" id="A0A7G9G8Y2"/>
<comment type="pathway">
    <text evidence="1">Cofactor biosynthesis; thiamine diphosphate biosynthesis.</text>
</comment>
<dbReference type="InterPro" id="IPR013785">
    <property type="entry name" value="Aldolase_TIM"/>
</dbReference>
<dbReference type="CDD" id="cd00564">
    <property type="entry name" value="TMP_TenI"/>
    <property type="match status" value="1"/>
</dbReference>
<dbReference type="PANTHER" id="PTHR20857:SF15">
    <property type="entry name" value="THIAMINE-PHOSPHATE SYNTHASE"/>
    <property type="match status" value="1"/>
</dbReference>
<protein>
    <submittedName>
        <fullName evidence="4">Thiamine phosphate synthase</fullName>
    </submittedName>
</protein>
<evidence type="ECO:0000256" key="1">
    <source>
        <dbReference type="ARBA" id="ARBA00004948"/>
    </source>
</evidence>
<dbReference type="KEGG" id="whj:H9Q79_09895"/>
<keyword evidence="2" id="KW-0784">Thiamine biosynthesis</keyword>
<evidence type="ECO:0000313" key="5">
    <source>
        <dbReference type="Proteomes" id="UP000515860"/>
    </source>
</evidence>
<dbReference type="Pfam" id="PF02581">
    <property type="entry name" value="TMP-TENI"/>
    <property type="match status" value="1"/>
</dbReference>
<dbReference type="InterPro" id="IPR036206">
    <property type="entry name" value="ThiamineP_synth_sf"/>
</dbReference>
<dbReference type="InterPro" id="IPR022998">
    <property type="entry name" value="ThiamineP_synth_TenI"/>
</dbReference>
<organism evidence="4 5">
    <name type="scientific">Wansuia hejianensis</name>
    <dbReference type="NCBI Taxonomy" id="2763667"/>
    <lineage>
        <taxon>Bacteria</taxon>
        <taxon>Bacillati</taxon>
        <taxon>Bacillota</taxon>
        <taxon>Clostridia</taxon>
        <taxon>Lachnospirales</taxon>
        <taxon>Lachnospiraceae</taxon>
        <taxon>Wansuia</taxon>
    </lineage>
</organism>